<proteinExistence type="predicted"/>
<dbReference type="Proteomes" id="UP000176864">
    <property type="component" value="Unassembled WGS sequence"/>
</dbReference>
<evidence type="ECO:0000313" key="2">
    <source>
        <dbReference type="Proteomes" id="UP000176864"/>
    </source>
</evidence>
<gene>
    <name evidence="1" type="ORF">A2751_01390</name>
</gene>
<comment type="caution">
    <text evidence="1">The sequence shown here is derived from an EMBL/GenBank/DDBJ whole genome shotgun (WGS) entry which is preliminary data.</text>
</comment>
<protein>
    <submittedName>
        <fullName evidence="1">Uncharacterized protein</fullName>
    </submittedName>
</protein>
<sequence>MWVFRDAQNRNWRFCTRGPAKCGLIYPTKLNSDGIAKVVASLRALRAVAAPHKIIAELVI</sequence>
<organism evidence="1 2">
    <name type="scientific">Candidatus Doudnabacteria bacterium RIFCSPHIGHO2_01_FULL_46_14</name>
    <dbReference type="NCBI Taxonomy" id="1817824"/>
    <lineage>
        <taxon>Bacteria</taxon>
        <taxon>Candidatus Doudnaibacteriota</taxon>
    </lineage>
</organism>
<dbReference type="EMBL" id="MFEK01000013">
    <property type="protein sequence ID" value="OGE78830.1"/>
    <property type="molecule type" value="Genomic_DNA"/>
</dbReference>
<dbReference type="STRING" id="1817824.A2751_01390"/>
<dbReference type="AlphaFoldDB" id="A0A1F5NN78"/>
<accession>A0A1F5NN78</accession>
<evidence type="ECO:0000313" key="1">
    <source>
        <dbReference type="EMBL" id="OGE78830.1"/>
    </source>
</evidence>
<name>A0A1F5NN78_9BACT</name>
<reference evidence="1 2" key="1">
    <citation type="journal article" date="2016" name="Nat. Commun.">
        <title>Thousands of microbial genomes shed light on interconnected biogeochemical processes in an aquifer system.</title>
        <authorList>
            <person name="Anantharaman K."/>
            <person name="Brown C.T."/>
            <person name="Hug L.A."/>
            <person name="Sharon I."/>
            <person name="Castelle C.J."/>
            <person name="Probst A.J."/>
            <person name="Thomas B.C."/>
            <person name="Singh A."/>
            <person name="Wilkins M.J."/>
            <person name="Karaoz U."/>
            <person name="Brodie E.L."/>
            <person name="Williams K.H."/>
            <person name="Hubbard S.S."/>
            <person name="Banfield J.F."/>
        </authorList>
    </citation>
    <scope>NUCLEOTIDE SEQUENCE [LARGE SCALE GENOMIC DNA]</scope>
</reference>